<protein>
    <submittedName>
        <fullName evidence="1">Uncharacterized protein</fullName>
    </submittedName>
</protein>
<sequence>MAAAVVQMVVTIIGVPLLLLTLRANSRAAKAAADSAEAALKSAEILVNSERPWLLVEWEGDLIQGFSFWLRNAGKTPAKVIWLDPLITGQLIAIGSTLPEPPRYGYGFAEGGQLVNARWIAPGGRDQIGLFDSFGVYGKFDGSSTHFEAGLNRLFLYGAIKYADTLTDREHRTHFCYRLGNYQLFLDGPPGYNELT</sequence>
<name>A0ABW9KJG4_9BACT</name>
<proteinExistence type="predicted"/>
<dbReference type="Proteomes" id="UP001634747">
    <property type="component" value="Unassembled WGS sequence"/>
</dbReference>
<comment type="caution">
    <text evidence="1">The sequence shown here is derived from an EMBL/GenBank/DDBJ whole genome shotgun (WGS) entry which is preliminary data.</text>
</comment>
<gene>
    <name evidence="1" type="ORF">ACK2TP_07925</name>
</gene>
<keyword evidence="2" id="KW-1185">Reference proteome</keyword>
<dbReference type="RefSeq" id="WP_344687879.1">
    <property type="nucleotide sequence ID" value="NZ_BAABBH010000001.1"/>
</dbReference>
<accession>A0ABW9KJG4</accession>
<evidence type="ECO:0000313" key="1">
    <source>
        <dbReference type="EMBL" id="MFN2975688.1"/>
    </source>
</evidence>
<evidence type="ECO:0000313" key="2">
    <source>
        <dbReference type="Proteomes" id="UP001634747"/>
    </source>
</evidence>
<reference evidence="1 2" key="1">
    <citation type="submission" date="2024-12" db="EMBL/GenBank/DDBJ databases">
        <authorList>
            <person name="Lee Y."/>
        </authorList>
    </citation>
    <scope>NUCLEOTIDE SEQUENCE [LARGE SCALE GENOMIC DNA]</scope>
    <source>
        <strain evidence="1 2">03SUJ4</strain>
    </source>
</reference>
<organism evidence="1 2">
    <name type="scientific">Terriglobus aquaticus</name>
    <dbReference type="NCBI Taxonomy" id="940139"/>
    <lineage>
        <taxon>Bacteria</taxon>
        <taxon>Pseudomonadati</taxon>
        <taxon>Acidobacteriota</taxon>
        <taxon>Terriglobia</taxon>
        <taxon>Terriglobales</taxon>
        <taxon>Acidobacteriaceae</taxon>
        <taxon>Terriglobus</taxon>
    </lineage>
</organism>
<dbReference type="EMBL" id="JBJYXY010000001">
    <property type="protein sequence ID" value="MFN2975688.1"/>
    <property type="molecule type" value="Genomic_DNA"/>
</dbReference>